<dbReference type="VEuPathDB" id="AmoebaDB:KM1_314260"/>
<dbReference type="GO" id="GO:0006511">
    <property type="term" value="P:ubiquitin-dependent protein catabolic process"/>
    <property type="evidence" value="ECO:0007669"/>
    <property type="project" value="InterPro"/>
</dbReference>
<organism evidence="6 7">
    <name type="scientific">Entamoeba histolytica HM-3:IMSS</name>
    <dbReference type="NCBI Taxonomy" id="885315"/>
    <lineage>
        <taxon>Eukaryota</taxon>
        <taxon>Amoebozoa</taxon>
        <taxon>Evosea</taxon>
        <taxon>Archamoebae</taxon>
        <taxon>Mastigamoebida</taxon>
        <taxon>Entamoebidae</taxon>
        <taxon>Entamoeba</taxon>
    </lineage>
</organism>
<comment type="catalytic activity">
    <reaction evidence="1">
        <text>S-ubiquitinyl-[E2 ubiquitin-conjugating enzyme]-L-cysteine + [acceptor protein]-L-lysine = [E2 ubiquitin-conjugating enzyme]-L-cysteine + N(6)-ubiquitinyl-[acceptor protein]-L-lysine.</text>
        <dbReference type="EC" id="2.3.2.27"/>
    </reaction>
</comment>
<dbReference type="PANTHER" id="PTHR12313">
    <property type="entry name" value="E3 UBIQUITIN-PROTEIN LIGASE RNF5-RELATED"/>
    <property type="match status" value="1"/>
</dbReference>
<evidence type="ECO:0000256" key="3">
    <source>
        <dbReference type="ARBA" id="ARBA00012483"/>
    </source>
</evidence>
<name>M7W5X2_ENTHI</name>
<dbReference type="InterPro" id="IPR013083">
    <property type="entry name" value="Znf_RING/FYVE/PHD"/>
</dbReference>
<evidence type="ECO:0000256" key="5">
    <source>
        <dbReference type="ARBA" id="ARBA00022786"/>
    </source>
</evidence>
<evidence type="ECO:0000313" key="6">
    <source>
        <dbReference type="EMBL" id="EMS15642.1"/>
    </source>
</evidence>
<dbReference type="Gene3D" id="3.30.40.10">
    <property type="entry name" value="Zinc/RING finger domain, C3HC4 (zinc finger)"/>
    <property type="match status" value="1"/>
</dbReference>
<dbReference type="EC" id="2.3.2.27" evidence="3"/>
<keyword evidence="5" id="KW-0833">Ubl conjugation pathway</keyword>
<proteinExistence type="predicted"/>
<evidence type="ECO:0000313" key="7">
    <source>
        <dbReference type="Proteomes" id="UP000030780"/>
    </source>
</evidence>
<dbReference type="SUPFAM" id="SSF57850">
    <property type="entry name" value="RING/U-box"/>
    <property type="match status" value="1"/>
</dbReference>
<comment type="pathway">
    <text evidence="2">Protein modification; protein ubiquitination.</text>
</comment>
<dbReference type="AlphaFoldDB" id="M7W5X2"/>
<dbReference type="GO" id="GO:0005783">
    <property type="term" value="C:endoplasmic reticulum"/>
    <property type="evidence" value="ECO:0007669"/>
    <property type="project" value="InterPro"/>
</dbReference>
<dbReference type="GO" id="GO:0061630">
    <property type="term" value="F:ubiquitin protein ligase activity"/>
    <property type="evidence" value="ECO:0007669"/>
    <property type="project" value="UniProtKB-EC"/>
</dbReference>
<sequence length="67" mass="7699">MFCWECLREWLTRQGKCSVCKSKVTVDSVIPIYNSTTTNNPRRAPHPQGYYTQPPLALYICCLMNNG</sequence>
<dbReference type="EMBL" id="KB637632">
    <property type="protein sequence ID" value="EMS15642.1"/>
    <property type="molecule type" value="Genomic_DNA"/>
</dbReference>
<gene>
    <name evidence="6" type="ORF">KM1_314260</name>
</gene>
<protein>
    <recommendedName>
        <fullName evidence="3">RING-type E3 ubiquitin transferase</fullName>
        <ecNumber evidence="3">2.3.2.27</ecNumber>
    </recommendedName>
</protein>
<evidence type="ECO:0000256" key="2">
    <source>
        <dbReference type="ARBA" id="ARBA00004906"/>
    </source>
</evidence>
<dbReference type="Proteomes" id="UP000030780">
    <property type="component" value="Unassembled WGS sequence"/>
</dbReference>
<reference evidence="6 7" key="1">
    <citation type="submission" date="2013-01" db="EMBL/GenBank/DDBJ databases">
        <authorList>
            <person name="Inman J."/>
            <person name="Zafar N."/>
            <person name="Lorenzi H."/>
            <person name="Caler E."/>
        </authorList>
    </citation>
    <scope>NUCLEOTIDE SEQUENCE [LARGE SCALE GENOMIC DNA]</scope>
    <source>
        <strain evidence="6 7">HM-3:IMSS</strain>
    </source>
</reference>
<accession>M7W5X2</accession>
<evidence type="ECO:0000256" key="4">
    <source>
        <dbReference type="ARBA" id="ARBA00022679"/>
    </source>
</evidence>
<keyword evidence="4" id="KW-0808">Transferase</keyword>
<dbReference type="InterPro" id="IPR045103">
    <property type="entry name" value="RNF5/RNF185-like"/>
</dbReference>
<evidence type="ECO:0000256" key="1">
    <source>
        <dbReference type="ARBA" id="ARBA00000900"/>
    </source>
</evidence>